<keyword evidence="3" id="KW-1185">Reference proteome</keyword>
<evidence type="ECO:0000259" key="1">
    <source>
        <dbReference type="Pfam" id="PF12773"/>
    </source>
</evidence>
<dbReference type="RefSeq" id="WP_266595043.1">
    <property type="nucleotide sequence ID" value="NZ_JAPHNL010000001.1"/>
</dbReference>
<sequence>MRSGETGVGMNDGEIYFSDNYRDQCQQYGSGAGFQFDFSCSRCQDTWRSPFTPYNRGRMAGWAERASSLASGLLGSGGYSASRAVDGFAEAGWGPARDEAFRRAVAGAQSHFNRCPRCTDYVCDRCWNTAQGMCLQCLPDTAAEALAARQQGLNDAVSDRSYAAGQHNGQSFDVNTDRQLVCPRCSTETRGAAYCPGCGHHLAQPDPCGSCRNPVPQGAAFCPSCGTRR</sequence>
<dbReference type="InterPro" id="IPR025874">
    <property type="entry name" value="DZR"/>
</dbReference>
<evidence type="ECO:0000313" key="3">
    <source>
        <dbReference type="Proteomes" id="UP001163064"/>
    </source>
</evidence>
<evidence type="ECO:0000313" key="2">
    <source>
        <dbReference type="EMBL" id="MCX3058215.1"/>
    </source>
</evidence>
<organism evidence="2 3">
    <name type="scientific">Streptomyces beihaiensis</name>
    <dbReference type="NCBI Taxonomy" id="2984495"/>
    <lineage>
        <taxon>Bacteria</taxon>
        <taxon>Bacillati</taxon>
        <taxon>Actinomycetota</taxon>
        <taxon>Actinomycetes</taxon>
        <taxon>Kitasatosporales</taxon>
        <taxon>Streptomycetaceae</taxon>
        <taxon>Streptomyces</taxon>
    </lineage>
</organism>
<dbReference type="Pfam" id="PF12773">
    <property type="entry name" value="DZR"/>
    <property type="match status" value="1"/>
</dbReference>
<dbReference type="Proteomes" id="UP001163064">
    <property type="component" value="Unassembled WGS sequence"/>
</dbReference>
<proteinExistence type="predicted"/>
<dbReference type="EMBL" id="JAPHNL010000001">
    <property type="protein sequence ID" value="MCX3058215.1"/>
    <property type="molecule type" value="Genomic_DNA"/>
</dbReference>
<comment type="caution">
    <text evidence="2">The sequence shown here is derived from an EMBL/GenBank/DDBJ whole genome shotgun (WGS) entry which is preliminary data.</text>
</comment>
<protein>
    <submittedName>
        <fullName evidence="2">Zinc ribbon domain-containing protein</fullName>
    </submittedName>
</protein>
<reference evidence="2" key="1">
    <citation type="submission" date="2022-10" db="EMBL/GenBank/DDBJ databases">
        <title>Streptomyces beihaiensis sp. nov., a chitin degrading actinobacterium, isolated from shrimp pond soil.</title>
        <authorList>
            <person name="Xie J."/>
            <person name="Shen N."/>
        </authorList>
    </citation>
    <scope>NUCLEOTIDE SEQUENCE</scope>
    <source>
        <strain evidence="2">GXMU-J5</strain>
    </source>
</reference>
<name>A0ABT3TNA0_9ACTN</name>
<accession>A0ABT3TNA0</accession>
<gene>
    <name evidence="2" type="ORF">OFY01_00180</name>
</gene>
<feature type="domain" description="DZANK-type" evidence="1">
    <location>
        <begin position="182"/>
        <end position="226"/>
    </location>
</feature>